<accession>A0ABW5JDF0</accession>
<dbReference type="Proteomes" id="UP001597510">
    <property type="component" value="Unassembled WGS sequence"/>
</dbReference>
<proteinExistence type="predicted"/>
<gene>
    <name evidence="1" type="ORF">ACFSR2_19425</name>
</gene>
<reference evidence="2" key="1">
    <citation type="journal article" date="2019" name="Int. J. Syst. Evol. Microbiol.">
        <title>The Global Catalogue of Microorganisms (GCM) 10K type strain sequencing project: providing services to taxonomists for standard genome sequencing and annotation.</title>
        <authorList>
            <consortium name="The Broad Institute Genomics Platform"/>
            <consortium name="The Broad Institute Genome Sequencing Center for Infectious Disease"/>
            <person name="Wu L."/>
            <person name="Ma J."/>
        </authorList>
    </citation>
    <scope>NUCLEOTIDE SEQUENCE [LARGE SCALE GENOMIC DNA]</scope>
    <source>
        <strain evidence="2">KCTC 52344</strain>
    </source>
</reference>
<organism evidence="1 2">
    <name type="scientific">Emticicia soli</name>
    <dbReference type="NCBI Taxonomy" id="2027878"/>
    <lineage>
        <taxon>Bacteria</taxon>
        <taxon>Pseudomonadati</taxon>
        <taxon>Bacteroidota</taxon>
        <taxon>Cytophagia</taxon>
        <taxon>Cytophagales</taxon>
        <taxon>Leadbetterellaceae</taxon>
        <taxon>Emticicia</taxon>
    </lineage>
</organism>
<dbReference type="RefSeq" id="WP_340239397.1">
    <property type="nucleotide sequence ID" value="NZ_JBBEWC010000012.1"/>
</dbReference>
<name>A0ABW5JDF0_9BACT</name>
<dbReference type="EMBL" id="JBHULC010000027">
    <property type="protein sequence ID" value="MFD2523077.1"/>
    <property type="molecule type" value="Genomic_DNA"/>
</dbReference>
<evidence type="ECO:0000313" key="1">
    <source>
        <dbReference type="EMBL" id="MFD2523077.1"/>
    </source>
</evidence>
<keyword evidence="2" id="KW-1185">Reference proteome</keyword>
<protein>
    <recommendedName>
        <fullName evidence="3">PD-(D/E)XK endonuclease-like domain-containing protein</fullName>
    </recommendedName>
</protein>
<comment type="caution">
    <text evidence="1">The sequence shown here is derived from an EMBL/GenBank/DDBJ whole genome shotgun (WGS) entry which is preliminary data.</text>
</comment>
<evidence type="ECO:0000313" key="2">
    <source>
        <dbReference type="Proteomes" id="UP001597510"/>
    </source>
</evidence>
<sequence length="890" mass="102913">MPKLGKQTIAQTFKFDCDRFLRFQLSSDTEKKTLGIEEFALGKVRPGVQLMQEAGNKWEIDKYNDLILGFGKDNVKYIEEEKIDPILGVKKFKVIKDLKDILNLENPPKAIIEAEFKILESVSIELKLACDKFDIEPSRAIPDIIWIKPHEKESPLILEEGDLEPEYELHIIDVKMASEASLKHFTEVTFYALALDAFLRDNNLIARYRVSAKGLVWPGSHDINEFKNIVRKFQANNELNPVVKALEETLIPVPYEVYEIHIKRFFKERLIPVLEKSPKDAAWHISAKCQLCQYLTYCQGEAKRDDQLCKIPWLNSSQANLIRSEGILNTSDLRQNILQNTPAWEKIKSVNYQLRADESGIEARCNSLEDGVPYILSERVSHLMPKWSDMSIFLTLHFDPGSGITFAIGAKKVYFKPGRSQGEPPISVEKIFIIDKVEQFSPATERNRLIELINLLESWLNEVNDDNNIIAAQHRANTGRDNAFGKSNVHFFFWSKIEVKQFLRMVERHMDHPDVVAKVEIITRLFPPDNTLPLDLDMYKSQPGTVVKDVVKYLVALPISYDYTLLETANKFFPKSKPDGSLFQFYFAYGFWTPLNDQIPFERAYELWKDNVFLKHSQNLGGLHYTRDEIYEGLRRSVKTYLEALQNIVMRLRDNCKNQLVLHKPPFYLGALVKSHLPQVSKNLLVFNKLNILTQEIENLHQVSLPIDEKEARFVAIRGLINKSLEYSKEIEGFRDNNVSLRNSTIYAFEFSINSRDAKLKEGEFLCCLTNEDFPANIYTFWYTAIGLKFEEALSLLNERNINQADRKVKKTIAEILSVTILKLNTISNPPYVLLEIPNYNLDMFNFAIKERIIDLDKPMVLDSSFKDFESKDIEKILRDISNKAPRNKR</sequence>
<evidence type="ECO:0008006" key="3">
    <source>
        <dbReference type="Google" id="ProtNLM"/>
    </source>
</evidence>